<reference evidence="1" key="1">
    <citation type="journal article" date="2015" name="Nature">
        <title>Complex archaea that bridge the gap between prokaryotes and eukaryotes.</title>
        <authorList>
            <person name="Spang A."/>
            <person name="Saw J.H."/>
            <person name="Jorgensen S.L."/>
            <person name="Zaremba-Niedzwiedzka K."/>
            <person name="Martijn J."/>
            <person name="Lind A.E."/>
            <person name="van Eijk R."/>
            <person name="Schleper C."/>
            <person name="Guy L."/>
            <person name="Ettema T.J."/>
        </authorList>
    </citation>
    <scope>NUCLEOTIDE SEQUENCE</scope>
</reference>
<accession>A0A0F9PWB8</accession>
<organism evidence="1">
    <name type="scientific">marine sediment metagenome</name>
    <dbReference type="NCBI Taxonomy" id="412755"/>
    <lineage>
        <taxon>unclassified sequences</taxon>
        <taxon>metagenomes</taxon>
        <taxon>ecological metagenomes</taxon>
    </lineage>
</organism>
<dbReference type="AlphaFoldDB" id="A0A0F9PWB8"/>
<protein>
    <submittedName>
        <fullName evidence="1">Uncharacterized protein</fullName>
    </submittedName>
</protein>
<gene>
    <name evidence="1" type="ORF">LCGC14_0778910</name>
</gene>
<evidence type="ECO:0000313" key="1">
    <source>
        <dbReference type="EMBL" id="KKN35920.1"/>
    </source>
</evidence>
<sequence>MPNPILIEAVAAKVESAYRTDPVPAAATDIIRLAEPFLQSFEIEHLAPNRRESVMSGGLAPVAPGVPQGRVARGRLVAEVRGAGSAYSSSNLPEVDACVRAGGYAATVDETPGTESVTYVRADTGHESMALYIWGEGNLFKVVGVRTAIEWLATNGEHSLFAFDWLGFLDDDPATAAKPQETFVTAVQQSAVGMAFAVGSWSPDHSTGTWRSGAELVAIPSANHSTGWSEIAISRFNPELEFSAQTVPLATYDPYADFKAATARQIDWTIGGSQYNQADLAVVAAYLRGNPGHGDIDGFTAWPVTYLADGSIVFD</sequence>
<proteinExistence type="predicted"/>
<dbReference type="EMBL" id="LAZR01002002">
    <property type="protein sequence ID" value="KKN35920.1"/>
    <property type="molecule type" value="Genomic_DNA"/>
</dbReference>
<name>A0A0F9PWB8_9ZZZZ</name>
<comment type="caution">
    <text evidence="1">The sequence shown here is derived from an EMBL/GenBank/DDBJ whole genome shotgun (WGS) entry which is preliminary data.</text>
</comment>